<dbReference type="AlphaFoldDB" id="A0A4D9E7K9"/>
<keyword evidence="3" id="KW-1185">Reference proteome</keyword>
<accession>A0A4D9E7K9</accession>
<comment type="caution">
    <text evidence="2">The sequence shown here is derived from an EMBL/GenBank/DDBJ whole genome shotgun (WGS) entry which is preliminary data.</text>
</comment>
<feature type="region of interest" description="Disordered" evidence="1">
    <location>
        <begin position="103"/>
        <end position="128"/>
    </location>
</feature>
<sequence length="155" mass="16648">MPFLNSSREGVSRNTGSRGSRERGSDPNSHLQRMKRGAKPPLVVQAPRAQMPHEGGREKSSDTPKGTGGPKSQFAHEENVGLTGDPDLTSCYPSVSLPIPITDIPDLSPPASFPPPPHSHSSPSTLHSPKLLSPQFSLPASLIVFTIVSYNLHWV</sequence>
<feature type="compositionally biased region" description="Polar residues" evidence="1">
    <location>
        <begin position="1"/>
        <end position="18"/>
    </location>
</feature>
<evidence type="ECO:0000313" key="2">
    <source>
        <dbReference type="EMBL" id="TFK03892.1"/>
    </source>
</evidence>
<feature type="compositionally biased region" description="Low complexity" evidence="1">
    <location>
        <begin position="119"/>
        <end position="128"/>
    </location>
</feature>
<evidence type="ECO:0000256" key="1">
    <source>
        <dbReference type="SAM" id="MobiDB-lite"/>
    </source>
</evidence>
<organism evidence="2 3">
    <name type="scientific">Platysternon megacephalum</name>
    <name type="common">big-headed turtle</name>
    <dbReference type="NCBI Taxonomy" id="55544"/>
    <lineage>
        <taxon>Eukaryota</taxon>
        <taxon>Metazoa</taxon>
        <taxon>Chordata</taxon>
        <taxon>Craniata</taxon>
        <taxon>Vertebrata</taxon>
        <taxon>Euteleostomi</taxon>
        <taxon>Archelosauria</taxon>
        <taxon>Testudinata</taxon>
        <taxon>Testudines</taxon>
        <taxon>Cryptodira</taxon>
        <taxon>Durocryptodira</taxon>
        <taxon>Testudinoidea</taxon>
        <taxon>Platysternidae</taxon>
        <taxon>Platysternon</taxon>
    </lineage>
</organism>
<evidence type="ECO:0000313" key="3">
    <source>
        <dbReference type="Proteomes" id="UP000297703"/>
    </source>
</evidence>
<reference evidence="2 3" key="1">
    <citation type="submission" date="2019-04" db="EMBL/GenBank/DDBJ databases">
        <title>Draft genome of the big-headed turtle Platysternon megacephalum.</title>
        <authorList>
            <person name="Gong S."/>
        </authorList>
    </citation>
    <scope>NUCLEOTIDE SEQUENCE [LARGE SCALE GENOMIC DNA]</scope>
    <source>
        <strain evidence="2">DO16091913</strain>
        <tissue evidence="2">Muscle</tissue>
    </source>
</reference>
<feature type="region of interest" description="Disordered" evidence="1">
    <location>
        <begin position="1"/>
        <end position="89"/>
    </location>
</feature>
<dbReference type="EMBL" id="QXTE01000151">
    <property type="protein sequence ID" value="TFK03892.1"/>
    <property type="molecule type" value="Genomic_DNA"/>
</dbReference>
<feature type="compositionally biased region" description="Pro residues" evidence="1">
    <location>
        <begin position="107"/>
        <end position="118"/>
    </location>
</feature>
<reference evidence="2 3" key="2">
    <citation type="submission" date="2019-04" db="EMBL/GenBank/DDBJ databases">
        <title>The genome sequence of big-headed turtle.</title>
        <authorList>
            <person name="Gong S."/>
        </authorList>
    </citation>
    <scope>NUCLEOTIDE SEQUENCE [LARGE SCALE GENOMIC DNA]</scope>
    <source>
        <strain evidence="2">DO16091913</strain>
        <tissue evidence="2">Muscle</tissue>
    </source>
</reference>
<proteinExistence type="predicted"/>
<name>A0A4D9E7K9_9SAUR</name>
<protein>
    <submittedName>
        <fullName evidence="2">BRCA1-A complex subunit Abraxas</fullName>
    </submittedName>
</protein>
<dbReference type="Proteomes" id="UP000297703">
    <property type="component" value="Unassembled WGS sequence"/>
</dbReference>
<gene>
    <name evidence="2" type="ORF">DR999_PMT13717</name>
</gene>